<evidence type="ECO:0000313" key="7">
    <source>
        <dbReference type="EMBL" id="KAL3781110.1"/>
    </source>
</evidence>
<dbReference type="InterPro" id="IPR019496">
    <property type="entry name" value="NUFIP1_cons_dom"/>
</dbReference>
<dbReference type="AlphaFoldDB" id="A0ABD3P3R8"/>
<dbReference type="GO" id="GO:0008270">
    <property type="term" value="F:zinc ion binding"/>
    <property type="evidence" value="ECO:0007669"/>
    <property type="project" value="UniProtKB-KW"/>
</dbReference>
<evidence type="ECO:0000256" key="1">
    <source>
        <dbReference type="ARBA" id="ARBA00022723"/>
    </source>
</evidence>
<feature type="region of interest" description="Disordered" evidence="5">
    <location>
        <begin position="240"/>
        <end position="270"/>
    </location>
</feature>
<dbReference type="InterPro" id="IPR036855">
    <property type="entry name" value="Znf_CCCH_sf"/>
</dbReference>
<dbReference type="InterPro" id="IPR000571">
    <property type="entry name" value="Znf_CCCH"/>
</dbReference>
<keyword evidence="8" id="KW-1185">Reference proteome</keyword>
<accession>A0ABD3P3R8</accession>
<feature type="compositionally biased region" description="Basic and acidic residues" evidence="5">
    <location>
        <begin position="196"/>
        <end position="207"/>
    </location>
</feature>
<proteinExistence type="predicted"/>
<feature type="region of interest" description="Disordered" evidence="5">
    <location>
        <begin position="86"/>
        <end position="129"/>
    </location>
</feature>
<gene>
    <name evidence="7" type="ORF">ACHAWO_013413</name>
</gene>
<name>A0ABD3P3R8_9STRA</name>
<protein>
    <recommendedName>
        <fullName evidence="6">C3H1-type domain-containing protein</fullName>
    </recommendedName>
</protein>
<dbReference type="EMBL" id="JALLPJ020000860">
    <property type="protein sequence ID" value="KAL3781110.1"/>
    <property type="molecule type" value="Genomic_DNA"/>
</dbReference>
<dbReference type="Pfam" id="PF00642">
    <property type="entry name" value="zf-CCCH"/>
    <property type="match status" value="1"/>
</dbReference>
<evidence type="ECO:0000256" key="4">
    <source>
        <dbReference type="PROSITE-ProRule" id="PRU00723"/>
    </source>
</evidence>
<reference evidence="7 8" key="1">
    <citation type="submission" date="2024-10" db="EMBL/GenBank/DDBJ databases">
        <title>Updated reference genomes for cyclostephanoid diatoms.</title>
        <authorList>
            <person name="Roberts W.R."/>
            <person name="Alverson A.J."/>
        </authorList>
    </citation>
    <scope>NUCLEOTIDE SEQUENCE [LARGE SCALE GENOMIC DNA]</scope>
    <source>
        <strain evidence="7 8">AJA010-31</strain>
    </source>
</reference>
<evidence type="ECO:0000256" key="5">
    <source>
        <dbReference type="SAM" id="MobiDB-lite"/>
    </source>
</evidence>
<evidence type="ECO:0000313" key="8">
    <source>
        <dbReference type="Proteomes" id="UP001530400"/>
    </source>
</evidence>
<dbReference type="Proteomes" id="UP001530400">
    <property type="component" value="Unassembled WGS sequence"/>
</dbReference>
<dbReference type="PROSITE" id="PS50103">
    <property type="entry name" value="ZF_C3H1"/>
    <property type="match status" value="1"/>
</dbReference>
<feature type="region of interest" description="Disordered" evidence="5">
    <location>
        <begin position="173"/>
        <end position="207"/>
    </location>
</feature>
<keyword evidence="2 4" id="KW-0863">Zinc-finger</keyword>
<feature type="compositionally biased region" description="Pro residues" evidence="5">
    <location>
        <begin position="91"/>
        <end position="102"/>
    </location>
</feature>
<feature type="zinc finger region" description="C3H1-type" evidence="4">
    <location>
        <begin position="281"/>
        <end position="308"/>
    </location>
</feature>
<dbReference type="Gene3D" id="4.10.1000.10">
    <property type="entry name" value="Zinc finger, CCCH-type"/>
    <property type="match status" value="1"/>
</dbReference>
<feature type="region of interest" description="Disordered" evidence="5">
    <location>
        <begin position="1"/>
        <end position="41"/>
    </location>
</feature>
<keyword evidence="3 4" id="KW-0862">Zinc</keyword>
<dbReference type="Pfam" id="PF10453">
    <property type="entry name" value="NUFIP1"/>
    <property type="match status" value="1"/>
</dbReference>
<comment type="caution">
    <text evidence="7">The sequence shown here is derived from an EMBL/GenBank/DDBJ whole genome shotgun (WGS) entry which is preliminary data.</text>
</comment>
<organism evidence="7 8">
    <name type="scientific">Cyclotella atomus</name>
    <dbReference type="NCBI Taxonomy" id="382360"/>
    <lineage>
        <taxon>Eukaryota</taxon>
        <taxon>Sar</taxon>
        <taxon>Stramenopiles</taxon>
        <taxon>Ochrophyta</taxon>
        <taxon>Bacillariophyta</taxon>
        <taxon>Coscinodiscophyceae</taxon>
        <taxon>Thalassiosirophycidae</taxon>
        <taxon>Stephanodiscales</taxon>
        <taxon>Stephanodiscaceae</taxon>
        <taxon>Cyclotella</taxon>
    </lineage>
</organism>
<dbReference type="SMART" id="SM00356">
    <property type="entry name" value="ZnF_C3H1"/>
    <property type="match status" value="1"/>
</dbReference>
<sequence>MAHNPDDRLLAGIPPPPPPRRGPTSHVASLGNPPPTFVSIGPQPVYQQFQQVHHPQTHHTMSQQNYGVPMAPSDCQMYYPQNFHYHQYNYAPPPPPPPPPPQQKNRNSEADAVKTSNTAKKINPKMAKKYSGRGLKTITISGPGMPTQKFKICVGNHPDDVKKWIEERRKRFPRRDGAACSSTNASVSASSTAIGQKRDMEDSRNDAKFKKQCIDGAVDATSDTIIKGAGAISSLLAGYASSSSGEEDESDEKQDTKQEAVNEQSQNSNPSIVYAAATSSADQTRVCKFFKRGKCRHGDSCKFLHTDKSKDKHNEDSKRTLQSEQDKSRRNYECELQALGLVAPGQSRRNGQRPVNNTSLLNKLLHRDKERERHLTLQLLRYIVDCDFFQGNEEVADPAVAGTSR</sequence>
<feature type="region of interest" description="Disordered" evidence="5">
    <location>
        <begin position="305"/>
        <end position="329"/>
    </location>
</feature>
<dbReference type="SUPFAM" id="SSF90229">
    <property type="entry name" value="CCCH zinc finger"/>
    <property type="match status" value="1"/>
</dbReference>
<feature type="domain" description="C3H1-type" evidence="6">
    <location>
        <begin position="281"/>
        <end position="308"/>
    </location>
</feature>
<feature type="compositionally biased region" description="Low complexity" evidence="5">
    <location>
        <begin position="178"/>
        <end position="193"/>
    </location>
</feature>
<keyword evidence="1 4" id="KW-0479">Metal-binding</keyword>
<feature type="compositionally biased region" description="Polar residues" evidence="5">
    <location>
        <begin position="261"/>
        <end position="270"/>
    </location>
</feature>
<evidence type="ECO:0000256" key="3">
    <source>
        <dbReference type="ARBA" id="ARBA00022833"/>
    </source>
</evidence>
<evidence type="ECO:0000259" key="6">
    <source>
        <dbReference type="PROSITE" id="PS50103"/>
    </source>
</evidence>
<evidence type="ECO:0000256" key="2">
    <source>
        <dbReference type="ARBA" id="ARBA00022771"/>
    </source>
</evidence>